<evidence type="ECO:0000313" key="3">
    <source>
        <dbReference type="Proteomes" id="UP000019812"/>
    </source>
</evidence>
<keyword evidence="1" id="KW-0732">Signal</keyword>
<sequence length="125" mass="11884">MKKIILGSVLAIAAATSLSANVANAASAAICSGVNAAGNGALVTAATDGTAFVRATFTPKCSANVHMAGEDNITYYRVGAASAKGKLGYGGSSVGGAVSSTTGTPCTGACTMTNATDALSAASTS</sequence>
<accession>A0A084XZL5</accession>
<feature type="chain" id="PRO_5001785514" evidence="1">
    <location>
        <begin position="26"/>
        <end position="125"/>
    </location>
</feature>
<reference evidence="2 3" key="1">
    <citation type="submission" date="2014-07" db="EMBL/GenBank/DDBJ databases">
        <title>Expanding our view of genomic diversity in Candidatus Accumulibacter clades.</title>
        <authorList>
            <person name="Skennerton C.T."/>
            <person name="Barr J.J."/>
            <person name="Slater F.R."/>
            <person name="Bond P.L."/>
            <person name="Tyson G.W."/>
        </authorList>
    </citation>
    <scope>NUCLEOTIDE SEQUENCE [LARGE SCALE GENOMIC DNA]</scope>
    <source>
        <strain evidence="3">SK-01</strain>
    </source>
</reference>
<dbReference type="AlphaFoldDB" id="A0A084XZL5"/>
<evidence type="ECO:0000256" key="1">
    <source>
        <dbReference type="SAM" id="SignalP"/>
    </source>
</evidence>
<feature type="signal peptide" evidence="1">
    <location>
        <begin position="1"/>
        <end position="25"/>
    </location>
</feature>
<organism evidence="2 3">
    <name type="scientific">Candidatus Accumulibacter vicinus</name>
    <dbReference type="NCBI Taxonomy" id="2954382"/>
    <lineage>
        <taxon>Bacteria</taxon>
        <taxon>Pseudomonadati</taxon>
        <taxon>Pseudomonadota</taxon>
        <taxon>Betaproteobacteria</taxon>
        <taxon>Candidatus Accumulibacter</taxon>
    </lineage>
</organism>
<dbReference type="EMBL" id="JDSS02000024">
    <property type="protein sequence ID" value="KFB67909.1"/>
    <property type="molecule type" value="Genomic_DNA"/>
</dbReference>
<evidence type="ECO:0000313" key="2">
    <source>
        <dbReference type="EMBL" id="KFB67909.1"/>
    </source>
</evidence>
<protein>
    <submittedName>
        <fullName evidence="2">Uncharacterized protein</fullName>
    </submittedName>
</protein>
<dbReference type="RefSeq" id="WP_273703536.1">
    <property type="nucleotide sequence ID" value="NZ_JDSS02000024.1"/>
</dbReference>
<gene>
    <name evidence="2" type="ORF">CAPSK01_002497</name>
</gene>
<comment type="caution">
    <text evidence="2">The sequence shown here is derived from an EMBL/GenBank/DDBJ whole genome shotgun (WGS) entry which is preliminary data.</text>
</comment>
<name>A0A084XZL5_9PROT</name>
<proteinExistence type="predicted"/>
<dbReference type="Proteomes" id="UP000019812">
    <property type="component" value="Unassembled WGS sequence"/>
</dbReference>
<dbReference type="STRING" id="1457154.CAPSK01_002497"/>